<dbReference type="Proteomes" id="UP000059419">
    <property type="component" value="Chromosome 1"/>
</dbReference>
<reference evidence="2" key="1">
    <citation type="submission" date="2015-11" db="EMBL/GenBank/DDBJ databases">
        <authorList>
            <person name="Blom J."/>
        </authorList>
    </citation>
    <scope>NUCLEOTIDE SEQUENCE [LARGE SCALE GENOMIC DNA]</scope>
</reference>
<name>A0A0U5KXT4_9GAMM</name>
<proteinExistence type="predicted"/>
<dbReference type="PATRIC" id="fig|1619313.3.peg.797"/>
<dbReference type="KEGG" id="ege:EM595_0766"/>
<accession>A0A0U5KXT4</accession>
<dbReference type="STRING" id="1619313.EM595_0766"/>
<dbReference type="EMBL" id="LN907827">
    <property type="protein sequence ID" value="CUU23002.1"/>
    <property type="molecule type" value="Genomic_DNA"/>
</dbReference>
<evidence type="ECO:0000313" key="2">
    <source>
        <dbReference type="Proteomes" id="UP000059419"/>
    </source>
</evidence>
<protein>
    <submittedName>
        <fullName evidence="1">Uncharacterized protein</fullName>
    </submittedName>
</protein>
<organism evidence="1 2">
    <name type="scientific">Duffyella gerundensis</name>
    <dbReference type="NCBI Taxonomy" id="1619313"/>
    <lineage>
        <taxon>Bacteria</taxon>
        <taxon>Pseudomonadati</taxon>
        <taxon>Pseudomonadota</taxon>
        <taxon>Gammaproteobacteria</taxon>
        <taxon>Enterobacterales</taxon>
        <taxon>Erwiniaceae</taxon>
        <taxon>Duffyella</taxon>
    </lineage>
</organism>
<gene>
    <name evidence="1" type="ORF">EM595_0766</name>
</gene>
<dbReference type="PROSITE" id="PS51257">
    <property type="entry name" value="PROKAR_LIPOPROTEIN"/>
    <property type="match status" value="1"/>
</dbReference>
<sequence length="41" mass="4076">MLVRTAGATNAAAGCESVIIAALPTKNSALREVSQTGAFLA</sequence>
<dbReference type="AlphaFoldDB" id="A0A0U5KXT4"/>
<evidence type="ECO:0000313" key="1">
    <source>
        <dbReference type="EMBL" id="CUU23002.1"/>
    </source>
</evidence>
<keyword evidence="2" id="KW-1185">Reference proteome</keyword>